<dbReference type="PROSITE" id="PS01178">
    <property type="entry name" value="ANAPHYLATOXIN_2"/>
    <property type="match status" value="1"/>
</dbReference>
<evidence type="ECO:0000256" key="5">
    <source>
        <dbReference type="ARBA" id="ARBA00023157"/>
    </source>
</evidence>
<evidence type="ECO:0000256" key="1">
    <source>
        <dbReference type="ARBA" id="ARBA00004613"/>
    </source>
</evidence>
<feature type="signal peptide" evidence="8">
    <location>
        <begin position="1"/>
        <end position="18"/>
    </location>
</feature>
<evidence type="ECO:0000256" key="2">
    <source>
        <dbReference type="ARBA" id="ARBA00022525"/>
    </source>
</evidence>
<dbReference type="PANTHER" id="PTHR11412">
    <property type="entry name" value="MACROGLOBULIN / COMPLEMENT"/>
    <property type="match status" value="1"/>
</dbReference>
<evidence type="ECO:0000256" key="3">
    <source>
        <dbReference type="ARBA" id="ARBA00022588"/>
    </source>
</evidence>
<keyword evidence="11" id="KW-1185">Reference proteome</keyword>
<dbReference type="Pfam" id="PF17790">
    <property type="entry name" value="MG1"/>
    <property type="match status" value="1"/>
</dbReference>
<dbReference type="GO" id="GO:0005615">
    <property type="term" value="C:extracellular space"/>
    <property type="evidence" value="ECO:0007669"/>
    <property type="project" value="UniProtKB-ARBA"/>
</dbReference>
<dbReference type="SUPFAM" id="SSF47686">
    <property type="entry name" value="Anaphylotoxins (complement system)"/>
    <property type="match status" value="1"/>
</dbReference>
<sequence length="335" mass="37832">MDFWGVLLVLACLEKSWGQEQIFLISAPVVFRIGVPANVTVQAHGHTDAFDATISVKSYPDENINYSSGSVNLSPENKFQNSAILTVQNKQLSEGQSSFSYVYLEVMSKHFSKSEKMPIIHDNGSLFIHTDKPVYTSQEPVKVGVYSLHDDLEPVTRETVLTFIDPEGSEVDTVQGNNHTGIVSFPDFKIPSNPKYGRWTIKAKYREDASTNGTTYFDIKEHDKAYKITLMPISDLQHQVGIQDEAQGVNLQPTQYLEQKIKEQASTYKHPRLKKCCYDGAVLNKYKTCEQRAERITIGPHCVRAFSSCCTLANEIRANDTFKHIHVSRHHITRS</sequence>
<keyword evidence="6" id="KW-0179">Complement alternate pathway</keyword>
<name>A0AAU9Z8C5_PHORO</name>
<dbReference type="Pfam" id="PF01835">
    <property type="entry name" value="MG2"/>
    <property type="match status" value="1"/>
</dbReference>
<dbReference type="AlphaFoldDB" id="A0AAU9Z8C5"/>
<evidence type="ECO:0000313" key="11">
    <source>
        <dbReference type="Proteomes" id="UP001152836"/>
    </source>
</evidence>
<dbReference type="Gene3D" id="1.20.91.20">
    <property type="entry name" value="Anaphylotoxins (complement system)"/>
    <property type="match status" value="1"/>
</dbReference>
<evidence type="ECO:0000256" key="4">
    <source>
        <dbReference type="ARBA" id="ARBA00022875"/>
    </source>
</evidence>
<evidence type="ECO:0000256" key="8">
    <source>
        <dbReference type="SAM" id="SignalP"/>
    </source>
</evidence>
<keyword evidence="8" id="KW-0732">Signal</keyword>
<dbReference type="PRINTS" id="PR00004">
    <property type="entry name" value="ANAPHYLATOXN"/>
</dbReference>
<dbReference type="GO" id="GO:0004866">
    <property type="term" value="F:endopeptidase inhibitor activity"/>
    <property type="evidence" value="ECO:0007669"/>
    <property type="project" value="InterPro"/>
</dbReference>
<reference evidence="10" key="1">
    <citation type="submission" date="2022-06" db="EMBL/GenBank/DDBJ databases">
        <authorList>
            <person name="Andreotti S."/>
            <person name="Wyler E."/>
        </authorList>
    </citation>
    <scope>NUCLEOTIDE SEQUENCE</scope>
</reference>
<dbReference type="InterPro" id="IPR000020">
    <property type="entry name" value="Anaphylatoxin/fibulin"/>
</dbReference>
<dbReference type="Proteomes" id="UP001152836">
    <property type="component" value="Unassembled WGS sequence"/>
</dbReference>
<dbReference type="InterPro" id="IPR041425">
    <property type="entry name" value="C3/4/5_MG1"/>
</dbReference>
<evidence type="ECO:0000256" key="7">
    <source>
        <dbReference type="ARBA" id="ARBA00023198"/>
    </source>
</evidence>
<gene>
    <name evidence="10" type="primary">AI182371</name>
    <name evidence="10" type="ORF">PHOROB_LOCUS6566</name>
</gene>
<dbReference type="GO" id="GO:0006957">
    <property type="term" value="P:complement activation, alternative pathway"/>
    <property type="evidence" value="ECO:0007669"/>
    <property type="project" value="UniProtKB-KW"/>
</dbReference>
<keyword evidence="4" id="KW-0180">Complement pathway</keyword>
<organism evidence="10 11">
    <name type="scientific">Phodopus roborovskii</name>
    <name type="common">Roborovski's desert hamster</name>
    <name type="synonym">Cricetulus roborovskii</name>
    <dbReference type="NCBI Taxonomy" id="109678"/>
    <lineage>
        <taxon>Eukaryota</taxon>
        <taxon>Metazoa</taxon>
        <taxon>Chordata</taxon>
        <taxon>Craniata</taxon>
        <taxon>Vertebrata</taxon>
        <taxon>Euteleostomi</taxon>
        <taxon>Mammalia</taxon>
        <taxon>Eutheria</taxon>
        <taxon>Euarchontoglires</taxon>
        <taxon>Glires</taxon>
        <taxon>Rodentia</taxon>
        <taxon>Myomorpha</taxon>
        <taxon>Muroidea</taxon>
        <taxon>Cricetidae</taxon>
        <taxon>Cricetinae</taxon>
        <taxon>Phodopus</taxon>
    </lineage>
</organism>
<dbReference type="Pfam" id="PF01821">
    <property type="entry name" value="ANATO"/>
    <property type="match status" value="1"/>
</dbReference>
<accession>A0AAU9Z8C5</accession>
<dbReference type="InterPro" id="IPR050473">
    <property type="entry name" value="A2M/Complement_sys"/>
</dbReference>
<dbReference type="CDD" id="cd00017">
    <property type="entry name" value="ANATO"/>
    <property type="match status" value="1"/>
</dbReference>
<dbReference type="SMART" id="SM00104">
    <property type="entry name" value="ANATO"/>
    <property type="match status" value="1"/>
</dbReference>
<evidence type="ECO:0000256" key="6">
    <source>
        <dbReference type="ARBA" id="ARBA00023162"/>
    </source>
</evidence>
<dbReference type="EMBL" id="CALSGD010001402">
    <property type="protein sequence ID" value="CAH6788964.1"/>
    <property type="molecule type" value="Genomic_DNA"/>
</dbReference>
<keyword evidence="3" id="KW-0391">Immunity</keyword>
<evidence type="ECO:0000313" key="10">
    <source>
        <dbReference type="EMBL" id="CAH6788964.1"/>
    </source>
</evidence>
<dbReference type="InterPro" id="IPR002890">
    <property type="entry name" value="MG2"/>
</dbReference>
<feature type="domain" description="Anaphylatoxin-like" evidence="9">
    <location>
        <begin position="276"/>
        <end position="310"/>
    </location>
</feature>
<proteinExistence type="predicted"/>
<dbReference type="GO" id="GO:0006958">
    <property type="term" value="P:complement activation, classical pathway"/>
    <property type="evidence" value="ECO:0007669"/>
    <property type="project" value="UniProtKB-KW"/>
</dbReference>
<comment type="caution">
    <text evidence="10">The sequence shown here is derived from an EMBL/GenBank/DDBJ whole genome shotgun (WGS) entry which is preliminary data.</text>
</comment>
<dbReference type="GO" id="GO:0006954">
    <property type="term" value="P:inflammatory response"/>
    <property type="evidence" value="ECO:0007669"/>
    <property type="project" value="UniProtKB-KW"/>
</dbReference>
<dbReference type="InterPro" id="IPR001840">
    <property type="entry name" value="Anaphylatoxn_comp_syst_dom"/>
</dbReference>
<dbReference type="PANTHER" id="PTHR11412:SF83">
    <property type="entry name" value="COMPLEMENT C5"/>
    <property type="match status" value="1"/>
</dbReference>
<feature type="chain" id="PRO_5043706773" evidence="8">
    <location>
        <begin position="19"/>
        <end position="335"/>
    </location>
</feature>
<keyword evidence="7" id="KW-0395">Inflammatory response</keyword>
<comment type="subcellular location">
    <subcellularLocation>
        <location evidence="1">Secreted</location>
    </subcellularLocation>
</comment>
<protein>
    <submittedName>
        <fullName evidence="10">AI182371 protein</fullName>
    </submittedName>
</protein>
<keyword evidence="2" id="KW-0964">Secreted</keyword>
<keyword evidence="5" id="KW-1015">Disulfide bond</keyword>
<evidence type="ECO:0000259" key="9">
    <source>
        <dbReference type="PROSITE" id="PS01178"/>
    </source>
</evidence>
<keyword evidence="3" id="KW-0399">Innate immunity</keyword>
<dbReference type="Gene3D" id="2.60.40.1930">
    <property type="match status" value="2"/>
</dbReference>
<dbReference type="PROSITE" id="PS01177">
    <property type="entry name" value="ANAPHYLATOXIN_1"/>
    <property type="match status" value="1"/>
</dbReference>
<dbReference type="InterPro" id="IPR018081">
    <property type="entry name" value="Anaphylatoxin_comp_syst"/>
</dbReference>